<keyword evidence="5" id="KW-1185">Reference proteome</keyword>
<dbReference type="GO" id="GO:0050300">
    <property type="term" value="F:aminoglycoside 6-kinase activity"/>
    <property type="evidence" value="ECO:0007669"/>
    <property type="project" value="UniProtKB-EC"/>
</dbReference>
<accession>A0A7W6SAU2</accession>
<dbReference type="InterPro" id="IPR006748">
    <property type="entry name" value="NH2Glyco/OHUrea_AB-resist_kin"/>
</dbReference>
<dbReference type="Proteomes" id="UP000576087">
    <property type="component" value="Unassembled WGS sequence"/>
</dbReference>
<dbReference type="Proteomes" id="UP000520770">
    <property type="component" value="Unassembled WGS sequence"/>
</dbReference>
<dbReference type="Pfam" id="PF04655">
    <property type="entry name" value="APH_6_hur"/>
    <property type="match status" value="1"/>
</dbReference>
<dbReference type="RefSeq" id="WP_183827090.1">
    <property type="nucleotide sequence ID" value="NZ_JACIGW010000005.1"/>
</dbReference>
<proteinExistence type="predicted"/>
<dbReference type="AlphaFoldDB" id="A0A7W6SAU2"/>
<dbReference type="EC" id="2.7.1.72" evidence="1"/>
<evidence type="ECO:0000313" key="6">
    <source>
        <dbReference type="Proteomes" id="UP000576087"/>
    </source>
</evidence>
<keyword evidence="1" id="KW-0808">Transferase</keyword>
<keyword evidence="1" id="KW-0418">Kinase</keyword>
<dbReference type="GO" id="GO:0019748">
    <property type="term" value="P:secondary metabolic process"/>
    <property type="evidence" value="ECO:0007669"/>
    <property type="project" value="InterPro"/>
</dbReference>
<evidence type="ECO:0000313" key="5">
    <source>
        <dbReference type="Proteomes" id="UP000524535"/>
    </source>
</evidence>
<name>A0A7W6SAU2_9HYPH</name>
<protein>
    <submittedName>
        <fullName evidence="1">Streptomycin 6-kinase</fullName>
        <ecNumber evidence="1">2.7.1.72</ecNumber>
    </submittedName>
</protein>
<organism evidence="1 4">
    <name type="scientific">Aliirhizobium cellulosilyticum</name>
    <dbReference type="NCBI Taxonomy" id="393664"/>
    <lineage>
        <taxon>Bacteria</taxon>
        <taxon>Pseudomonadati</taxon>
        <taxon>Pseudomonadota</taxon>
        <taxon>Alphaproteobacteria</taxon>
        <taxon>Hyphomicrobiales</taxon>
        <taxon>Rhizobiaceae</taxon>
        <taxon>Aliirhizobium</taxon>
    </lineage>
</organism>
<reference evidence="4 5" key="1">
    <citation type="submission" date="2020-08" db="EMBL/GenBank/DDBJ databases">
        <title>Genomic Encyclopedia of Type Strains, Phase IV (KMG-V): Genome sequencing to study the core and pangenomes of soil and plant-associated prokaryotes.</title>
        <authorList>
            <person name="Whitman W."/>
        </authorList>
    </citation>
    <scope>NUCLEOTIDE SEQUENCE [LARGE SCALE GENOMIC DNA]</scope>
    <source>
        <strain evidence="2 5">SEMIA 444</strain>
        <strain evidence="1 4">SEMIA 448</strain>
        <strain evidence="3 6">SEMIA 452</strain>
    </source>
</reference>
<dbReference type="EMBL" id="JACIGY010000006">
    <property type="protein sequence ID" value="MBB4413591.1"/>
    <property type="molecule type" value="Genomic_DNA"/>
</dbReference>
<evidence type="ECO:0000313" key="4">
    <source>
        <dbReference type="Proteomes" id="UP000520770"/>
    </source>
</evidence>
<evidence type="ECO:0000313" key="3">
    <source>
        <dbReference type="EMBL" id="MBB4448224.1"/>
    </source>
</evidence>
<dbReference type="SUPFAM" id="SSF56112">
    <property type="entry name" value="Protein kinase-like (PK-like)"/>
    <property type="match status" value="1"/>
</dbReference>
<dbReference type="EMBL" id="JACIGW010000005">
    <property type="protein sequence ID" value="MBB4350377.1"/>
    <property type="molecule type" value="Genomic_DNA"/>
</dbReference>
<gene>
    <name evidence="2" type="ORF">GGE31_004119</name>
    <name evidence="1" type="ORF">GGE33_004142</name>
    <name evidence="3" type="ORF">GGE35_004061</name>
</gene>
<dbReference type="Proteomes" id="UP000524535">
    <property type="component" value="Unassembled WGS sequence"/>
</dbReference>
<dbReference type="EMBL" id="JACIHM010000006">
    <property type="protein sequence ID" value="MBB4448224.1"/>
    <property type="molecule type" value="Genomic_DNA"/>
</dbReference>
<evidence type="ECO:0000313" key="1">
    <source>
        <dbReference type="EMBL" id="MBB4350377.1"/>
    </source>
</evidence>
<comment type="caution">
    <text evidence="1">The sequence shown here is derived from an EMBL/GenBank/DDBJ whole genome shotgun (WGS) entry which is preliminary data.</text>
</comment>
<evidence type="ECO:0000313" key="2">
    <source>
        <dbReference type="EMBL" id="MBB4413591.1"/>
    </source>
</evidence>
<sequence>MTIAGPSLPADLVERWGIRSSELIADTRTSLVHRVLRRDGSRAITKQLKPEGLHELSGIDFLDWRKGCGSVLVLDRRNTACLLEDAGTLMLKDYRLQHGEDAANNIILSVLGELHSTSVDAPPDSLIPLRSHFQPLFERTSREDKPDLSAALAYSASIADDLLSSQSDIRPLHGDLHHENIVSGSERGWLAIDPQGLLGDPAYDVANVFGNPDGAFADIIDPRRIIRLVDVFAPAIGCEREKILRYAIAHAGLSICWSLEGGDRISGEGNAMERFAFLNIARRLLEERAFSP</sequence>
<dbReference type="InterPro" id="IPR011009">
    <property type="entry name" value="Kinase-like_dom_sf"/>
</dbReference>
<dbReference type="Gene3D" id="3.90.1200.10">
    <property type="match status" value="1"/>
</dbReference>